<dbReference type="EMBL" id="JAEKJZ010000001">
    <property type="protein sequence ID" value="MBN9670191.1"/>
    <property type="molecule type" value="Genomic_DNA"/>
</dbReference>
<dbReference type="Proteomes" id="UP000664096">
    <property type="component" value="Unassembled WGS sequence"/>
</dbReference>
<evidence type="ECO:0000313" key="2">
    <source>
        <dbReference type="Proteomes" id="UP000664096"/>
    </source>
</evidence>
<evidence type="ECO:0000313" key="1">
    <source>
        <dbReference type="EMBL" id="MBN9670191.1"/>
    </source>
</evidence>
<dbReference type="RefSeq" id="WP_207139698.1">
    <property type="nucleotide sequence ID" value="NZ_JAEKJZ010000001.1"/>
</dbReference>
<organism evidence="1 2">
    <name type="scientific">Roseibium aggregatum</name>
    <dbReference type="NCBI Taxonomy" id="187304"/>
    <lineage>
        <taxon>Bacteria</taxon>
        <taxon>Pseudomonadati</taxon>
        <taxon>Pseudomonadota</taxon>
        <taxon>Alphaproteobacteria</taxon>
        <taxon>Hyphomicrobiales</taxon>
        <taxon>Stappiaceae</taxon>
        <taxon>Roseibium</taxon>
    </lineage>
</organism>
<reference evidence="1" key="1">
    <citation type="submission" date="2020-12" db="EMBL/GenBank/DDBJ databases">
        <title>Oil enriched cultivation method for isolating marine PHA-producing bacteria.</title>
        <authorList>
            <person name="Zheng W."/>
            <person name="Yu S."/>
            <person name="Huang Y."/>
        </authorList>
    </citation>
    <scope>NUCLEOTIDE SEQUENCE</scope>
    <source>
        <strain evidence="1">SY-2-12</strain>
    </source>
</reference>
<sequence>MPDTIETIVNWFDELSETARDRARAWYREGGFDHDWYDAVYEDFQGIAEILGLNLKTQSVRLMSGGLRQDPCIWFRGFSSQGDGACFETWYSYQKHAPRRIREYAPQDTELHRIADALQAVQRRNFYQLRAEAGHRGHYYHEYCMAISVERDSPTGQDMTADAEETIIEALRDLACWLYRQLEREYDYLSSDEVVDEAIIANGYTFTEAGRRSG</sequence>
<name>A0A939ECF1_9HYPH</name>
<protein>
    <submittedName>
        <fullName evidence="1">Antitoxin of toxin-antitoxin stability system</fullName>
    </submittedName>
</protein>
<gene>
    <name evidence="1" type="ORF">JF539_07555</name>
</gene>
<accession>A0A939ECF1</accession>
<dbReference type="AlphaFoldDB" id="A0A939ECF1"/>
<comment type="caution">
    <text evidence="1">The sequence shown here is derived from an EMBL/GenBank/DDBJ whole genome shotgun (WGS) entry which is preliminary data.</text>
</comment>
<proteinExistence type="predicted"/>